<dbReference type="InterPro" id="IPR003663">
    <property type="entry name" value="Sugar/inositol_transpt"/>
</dbReference>
<dbReference type="NCBIfam" id="TIGR00879">
    <property type="entry name" value="SP"/>
    <property type="match status" value="1"/>
</dbReference>
<keyword evidence="3 9" id="KW-0812">Transmembrane</keyword>
<evidence type="ECO:0000256" key="5">
    <source>
        <dbReference type="ARBA" id="ARBA00023136"/>
    </source>
</evidence>
<dbReference type="STRING" id="105785.A0A2J7RK51"/>
<dbReference type="InParanoid" id="A0A2J7RK51"/>
<dbReference type="SUPFAM" id="SSF103473">
    <property type="entry name" value="MFS general substrate transporter"/>
    <property type="match status" value="1"/>
</dbReference>
<reference evidence="11 12" key="1">
    <citation type="submission" date="2017-12" db="EMBL/GenBank/DDBJ databases">
        <title>Hemimetabolous genomes reveal molecular basis of termite eusociality.</title>
        <authorList>
            <person name="Harrison M.C."/>
            <person name="Jongepier E."/>
            <person name="Robertson H.M."/>
            <person name="Arning N."/>
            <person name="Bitard-Feildel T."/>
            <person name="Chao H."/>
            <person name="Childers C.P."/>
            <person name="Dinh H."/>
            <person name="Doddapaneni H."/>
            <person name="Dugan S."/>
            <person name="Gowin J."/>
            <person name="Greiner C."/>
            <person name="Han Y."/>
            <person name="Hu H."/>
            <person name="Hughes D.S.T."/>
            <person name="Huylmans A.-K."/>
            <person name="Kemena C."/>
            <person name="Kremer L.P.M."/>
            <person name="Lee S.L."/>
            <person name="Lopez-Ezquerra A."/>
            <person name="Mallet L."/>
            <person name="Monroy-Kuhn J.M."/>
            <person name="Moser A."/>
            <person name="Murali S.C."/>
            <person name="Muzny D.M."/>
            <person name="Otani S."/>
            <person name="Piulachs M.-D."/>
            <person name="Poelchau M."/>
            <person name="Qu J."/>
            <person name="Schaub F."/>
            <person name="Wada-Katsumata A."/>
            <person name="Worley K.C."/>
            <person name="Xie Q."/>
            <person name="Ylla G."/>
            <person name="Poulsen M."/>
            <person name="Gibbs R.A."/>
            <person name="Schal C."/>
            <person name="Richards S."/>
            <person name="Belles X."/>
            <person name="Korb J."/>
            <person name="Bornberg-Bauer E."/>
        </authorList>
    </citation>
    <scope>NUCLEOTIDE SEQUENCE [LARGE SCALE GENOMIC DNA]</scope>
    <source>
        <tissue evidence="11">Whole body</tissue>
    </source>
</reference>
<evidence type="ECO:0000256" key="2">
    <source>
        <dbReference type="ARBA" id="ARBA00022475"/>
    </source>
</evidence>
<dbReference type="CDD" id="cd17358">
    <property type="entry name" value="MFS_GLUT6_8_Class3_like"/>
    <property type="match status" value="1"/>
</dbReference>
<dbReference type="InterPro" id="IPR020846">
    <property type="entry name" value="MFS_dom"/>
</dbReference>
<feature type="transmembrane region" description="Helical" evidence="9">
    <location>
        <begin position="321"/>
        <end position="344"/>
    </location>
</feature>
<feature type="transmembrane region" description="Helical" evidence="9">
    <location>
        <begin position="255"/>
        <end position="275"/>
    </location>
</feature>
<feature type="transmembrane region" description="Helical" evidence="9">
    <location>
        <begin position="112"/>
        <end position="134"/>
    </location>
</feature>
<keyword evidence="5 9" id="KW-0472">Membrane</keyword>
<keyword evidence="12" id="KW-1185">Reference proteome</keyword>
<comment type="caution">
    <text evidence="11">The sequence shown here is derived from an EMBL/GenBank/DDBJ whole genome shotgun (WGS) entry which is preliminary data.</text>
</comment>
<evidence type="ECO:0000256" key="3">
    <source>
        <dbReference type="ARBA" id="ARBA00022692"/>
    </source>
</evidence>
<dbReference type="Proteomes" id="UP000235965">
    <property type="component" value="Unassembled WGS sequence"/>
</dbReference>
<feature type="transmembrane region" description="Helical" evidence="9">
    <location>
        <begin position="424"/>
        <end position="443"/>
    </location>
</feature>
<dbReference type="InterPro" id="IPR005828">
    <property type="entry name" value="MFS_sugar_transport-like"/>
</dbReference>
<dbReference type="PROSITE" id="PS00217">
    <property type="entry name" value="SUGAR_TRANSPORT_2"/>
    <property type="match status" value="1"/>
</dbReference>
<feature type="transmembrane region" description="Helical" evidence="9">
    <location>
        <begin position="356"/>
        <end position="379"/>
    </location>
</feature>
<dbReference type="GO" id="GO:0051119">
    <property type="term" value="F:sugar transmembrane transporter activity"/>
    <property type="evidence" value="ECO:0007669"/>
    <property type="project" value="InterPro"/>
</dbReference>
<feature type="transmembrane region" description="Helical" evidence="9">
    <location>
        <begin position="17"/>
        <end position="37"/>
    </location>
</feature>
<dbReference type="Pfam" id="PF00083">
    <property type="entry name" value="Sugar_tr"/>
    <property type="match status" value="1"/>
</dbReference>
<dbReference type="InterPro" id="IPR005829">
    <property type="entry name" value="Sugar_transporter_CS"/>
</dbReference>
<evidence type="ECO:0000256" key="6">
    <source>
        <dbReference type="ARBA" id="ARBA00023180"/>
    </source>
</evidence>
<dbReference type="InterPro" id="IPR050549">
    <property type="entry name" value="MFS_Trehalose_Transporter"/>
</dbReference>
<dbReference type="GO" id="GO:0005886">
    <property type="term" value="C:plasma membrane"/>
    <property type="evidence" value="ECO:0007669"/>
    <property type="project" value="UniProtKB-SubCell"/>
</dbReference>
<evidence type="ECO:0000313" key="11">
    <source>
        <dbReference type="EMBL" id="PNF41213.1"/>
    </source>
</evidence>
<keyword evidence="2" id="KW-1003">Cell membrane</keyword>
<keyword evidence="4 9" id="KW-1133">Transmembrane helix</keyword>
<evidence type="ECO:0000256" key="4">
    <source>
        <dbReference type="ARBA" id="ARBA00022989"/>
    </source>
</evidence>
<dbReference type="OrthoDB" id="4142200at2759"/>
<dbReference type="AlphaFoldDB" id="A0A2J7RK51"/>
<feature type="transmembrane region" description="Helical" evidence="9">
    <location>
        <begin position="167"/>
        <end position="189"/>
    </location>
</feature>
<dbReference type="PRINTS" id="PR00171">
    <property type="entry name" value="SUGRTRNSPORT"/>
</dbReference>
<feature type="transmembrane region" description="Helical" evidence="9">
    <location>
        <begin position="391"/>
        <end position="412"/>
    </location>
</feature>
<feature type="domain" description="Major facilitator superfamily (MFS) profile" evidence="10">
    <location>
        <begin position="18"/>
        <end position="447"/>
    </location>
</feature>
<accession>A0A2J7RK51</accession>
<dbReference type="PANTHER" id="PTHR48021">
    <property type="match status" value="1"/>
</dbReference>
<evidence type="ECO:0000256" key="9">
    <source>
        <dbReference type="SAM" id="Phobius"/>
    </source>
</evidence>
<dbReference type="FunFam" id="1.20.1250.20:FF:000055">
    <property type="entry name" value="Facilitated trehalose transporter Tret1-2 homolog"/>
    <property type="match status" value="1"/>
</dbReference>
<evidence type="ECO:0000256" key="8">
    <source>
        <dbReference type="RuleBase" id="RU003346"/>
    </source>
</evidence>
<gene>
    <name evidence="11" type="ORF">B7P43_G01451</name>
</gene>
<comment type="similarity">
    <text evidence="7">Belongs to the major facilitator superfamily. Sugar transporter (TC 2.A.1.1) family. Trehalose transporter subfamily.</text>
</comment>
<evidence type="ECO:0000259" key="10">
    <source>
        <dbReference type="PROSITE" id="PS50850"/>
    </source>
</evidence>
<keyword evidence="8" id="KW-0813">Transport</keyword>
<organism evidence="11 12">
    <name type="scientific">Cryptotermes secundus</name>
    <dbReference type="NCBI Taxonomy" id="105785"/>
    <lineage>
        <taxon>Eukaryota</taxon>
        <taxon>Metazoa</taxon>
        <taxon>Ecdysozoa</taxon>
        <taxon>Arthropoda</taxon>
        <taxon>Hexapoda</taxon>
        <taxon>Insecta</taxon>
        <taxon>Pterygota</taxon>
        <taxon>Neoptera</taxon>
        <taxon>Polyneoptera</taxon>
        <taxon>Dictyoptera</taxon>
        <taxon>Blattodea</taxon>
        <taxon>Blattoidea</taxon>
        <taxon>Termitoidae</taxon>
        <taxon>Kalotermitidae</taxon>
        <taxon>Cryptotermitinae</taxon>
        <taxon>Cryptotermes</taxon>
    </lineage>
</organism>
<proteinExistence type="inferred from homology"/>
<sequence>MLNILNTLNWRRCLQHAAALTACLTFLIVGTFTSWTSPTLPKLEAADSPIPITRDQGSWIVSLTGVGGILAPIPAGYLVNKYGRKKLLLFTALPFILAWLLIIFARSATEMLVSRVVAGFGVGIVFTVCSMYVAEIAENSVRGILGTLMQLLMNLGSMFGYCVGPYVSYTALGLLSALFPVVFLGLMLFMPETPHFLLMQGRREEAEVTLMRLRGRSNRQDIQEELAGIETALLQQMKDKGRPRDLIATRGTRRALVVMIGLIFIQQFGGIMAILSNAQDVFDITPGSSLSSSESAIVVGGIQLLASVGTSSLVDRLGRRPLLLASTCGCAVSLAIMGAYQYVHLRTDVDTAHYDWLPLGCVVVFLVTYCLGVGPLPIAMMGEMFPSNIKGLALSIGSMLLSVCFLIVTKLYQVAVDGLGSYFTFWFFAGVSAAGVTFVFFLVPETKGKSLENIVLELNGAKTGKQAPSVEPVQVHVSTIAA</sequence>
<feature type="transmembrane region" description="Helical" evidence="9">
    <location>
        <begin position="141"/>
        <end position="161"/>
    </location>
</feature>
<dbReference type="EMBL" id="NEVH01002981">
    <property type="protein sequence ID" value="PNF41213.1"/>
    <property type="molecule type" value="Genomic_DNA"/>
</dbReference>
<protein>
    <recommendedName>
        <fullName evidence="10">Major facilitator superfamily (MFS) profile domain-containing protein</fullName>
    </recommendedName>
</protein>
<dbReference type="InterPro" id="IPR044775">
    <property type="entry name" value="MFS_ERD6/Tret1-like"/>
</dbReference>
<dbReference type="Gene3D" id="1.20.1250.20">
    <property type="entry name" value="MFS general substrate transporter like domains"/>
    <property type="match status" value="1"/>
</dbReference>
<feature type="transmembrane region" description="Helical" evidence="9">
    <location>
        <begin position="295"/>
        <end position="314"/>
    </location>
</feature>
<feature type="transmembrane region" description="Helical" evidence="9">
    <location>
        <begin position="57"/>
        <end position="80"/>
    </location>
</feature>
<dbReference type="PROSITE" id="PS50850">
    <property type="entry name" value="MFS"/>
    <property type="match status" value="1"/>
</dbReference>
<evidence type="ECO:0000256" key="1">
    <source>
        <dbReference type="ARBA" id="ARBA00004651"/>
    </source>
</evidence>
<keyword evidence="6" id="KW-0325">Glycoprotein</keyword>
<feature type="transmembrane region" description="Helical" evidence="9">
    <location>
        <begin position="87"/>
        <end position="106"/>
    </location>
</feature>
<evidence type="ECO:0000256" key="7">
    <source>
        <dbReference type="ARBA" id="ARBA00024348"/>
    </source>
</evidence>
<name>A0A2J7RK51_9NEOP</name>
<dbReference type="PANTHER" id="PTHR48021:SF46">
    <property type="entry name" value="MAJOR FACILITATOR SUPERFAMILY (MFS) PROFILE DOMAIN-CONTAINING PROTEIN"/>
    <property type="match status" value="1"/>
</dbReference>
<evidence type="ECO:0000313" key="12">
    <source>
        <dbReference type="Proteomes" id="UP000235965"/>
    </source>
</evidence>
<comment type="subcellular location">
    <subcellularLocation>
        <location evidence="1">Cell membrane</location>
        <topology evidence="1">Multi-pass membrane protein</topology>
    </subcellularLocation>
</comment>
<dbReference type="InterPro" id="IPR036259">
    <property type="entry name" value="MFS_trans_sf"/>
</dbReference>